<evidence type="ECO:0000313" key="1">
    <source>
        <dbReference type="EMBL" id="QDV30186.1"/>
    </source>
</evidence>
<dbReference type="InterPro" id="IPR008930">
    <property type="entry name" value="Terpenoid_cyclase/PrenylTrfase"/>
</dbReference>
<dbReference type="KEGG" id="peh:Spb1_21140"/>
<protein>
    <recommendedName>
        <fullName evidence="3">Squalene--hopene cyclase</fullName>
    </recommendedName>
</protein>
<evidence type="ECO:0000313" key="2">
    <source>
        <dbReference type="Proteomes" id="UP000315349"/>
    </source>
</evidence>
<gene>
    <name evidence="1" type="ORF">Spb1_21140</name>
</gene>
<dbReference type="Gene3D" id="1.50.10.20">
    <property type="match status" value="1"/>
</dbReference>
<organism evidence="1 2">
    <name type="scientific">Planctopirus ephydatiae</name>
    <dbReference type="NCBI Taxonomy" id="2528019"/>
    <lineage>
        <taxon>Bacteria</taxon>
        <taxon>Pseudomonadati</taxon>
        <taxon>Planctomycetota</taxon>
        <taxon>Planctomycetia</taxon>
        <taxon>Planctomycetales</taxon>
        <taxon>Planctomycetaceae</taxon>
        <taxon>Planctopirus</taxon>
    </lineage>
</organism>
<dbReference type="RefSeq" id="WP_145299143.1">
    <property type="nucleotide sequence ID" value="NZ_CP036299.1"/>
</dbReference>
<keyword evidence="2" id="KW-1185">Reference proteome</keyword>
<dbReference type="EMBL" id="CP036299">
    <property type="protein sequence ID" value="QDV30186.1"/>
    <property type="molecule type" value="Genomic_DNA"/>
</dbReference>
<evidence type="ECO:0008006" key="3">
    <source>
        <dbReference type="Google" id="ProtNLM"/>
    </source>
</evidence>
<proteinExistence type="predicted"/>
<accession>A0A518GNM5</accession>
<dbReference type="SUPFAM" id="SSF48239">
    <property type="entry name" value="Terpenoid cyclases/Protein prenyltransferases"/>
    <property type="match status" value="1"/>
</dbReference>
<reference evidence="1 2" key="1">
    <citation type="submission" date="2019-02" db="EMBL/GenBank/DDBJ databases">
        <title>Deep-cultivation of Planctomycetes and their phenomic and genomic characterization uncovers novel biology.</title>
        <authorList>
            <person name="Wiegand S."/>
            <person name="Jogler M."/>
            <person name="Boedeker C."/>
            <person name="Pinto D."/>
            <person name="Vollmers J."/>
            <person name="Rivas-Marin E."/>
            <person name="Kohn T."/>
            <person name="Peeters S.H."/>
            <person name="Heuer A."/>
            <person name="Rast P."/>
            <person name="Oberbeckmann S."/>
            <person name="Bunk B."/>
            <person name="Jeske O."/>
            <person name="Meyerdierks A."/>
            <person name="Storesund J.E."/>
            <person name="Kallscheuer N."/>
            <person name="Luecker S."/>
            <person name="Lage O.M."/>
            <person name="Pohl T."/>
            <person name="Merkel B.J."/>
            <person name="Hornburger P."/>
            <person name="Mueller R.-W."/>
            <person name="Bruemmer F."/>
            <person name="Labrenz M."/>
            <person name="Spormann A.M."/>
            <person name="Op den Camp H."/>
            <person name="Overmann J."/>
            <person name="Amann R."/>
            <person name="Jetten M.S.M."/>
            <person name="Mascher T."/>
            <person name="Medema M.H."/>
            <person name="Devos D.P."/>
            <person name="Kaster A.-K."/>
            <person name="Ovreas L."/>
            <person name="Rohde M."/>
            <person name="Galperin M.Y."/>
            <person name="Jogler C."/>
        </authorList>
    </citation>
    <scope>NUCLEOTIDE SEQUENCE [LARGE SCALE GENOMIC DNA]</scope>
    <source>
        <strain evidence="1 2">Spb1</strain>
    </source>
</reference>
<sequence>MNLARCWTLLLSRNRTPHHHESSWRLCCGMVGLLLLADRCLNVAGQRLAIAQDGANQVSSSKPIPGWEVTPESEAALQKGLAWLARNQGTEGNWESEDLGLVGLGGLSFLAAGHLPQRGRYGDTVDRAFKYVLKKAKPSGLLNSADAQRDMYNHGLAAFVLGQAYGMTGDPQIGRVLDKSLRLISNTQCEDGGWDYRAKRQQHGHDLSLVVMQAKALRSAVDSGFEVRNDVVRLAIQSVRDHYKAENGARGFDEKAQEGPGQFTYDGNRTTLAMAACGVVCLQEFGQYDDWRIAKNMEQISREVSRIRPNRGSGEVPFDAYTLYYVGQAIYQTGGADWQKNYPALRDYLVASQVKRPENPGEDGSWRDTRWVHGKQGQLYGTAVACFILAMPNRYLPILQEGKIEGLKDQLSGPPAANKPR</sequence>
<name>A0A518GNM5_9PLAN</name>
<dbReference type="AlphaFoldDB" id="A0A518GNM5"/>
<dbReference type="Proteomes" id="UP000315349">
    <property type="component" value="Chromosome"/>
</dbReference>
<dbReference type="OrthoDB" id="265313at2"/>